<dbReference type="RefSeq" id="WP_069327083.1">
    <property type="nucleotide sequence ID" value="NZ_MDER01000032.1"/>
</dbReference>
<dbReference type="GO" id="GO:0003852">
    <property type="term" value="F:2-isopropylmalate synthase activity"/>
    <property type="evidence" value="ECO:0007669"/>
    <property type="project" value="InterPro"/>
</dbReference>
<dbReference type="PANTHER" id="PTHR43538:SF1">
    <property type="entry name" value="(R)-CITRAMALATE SYNTHASE"/>
    <property type="match status" value="1"/>
</dbReference>
<dbReference type="InterPro" id="IPR013709">
    <property type="entry name" value="2-isopropylmalate_synth_dimer"/>
</dbReference>
<evidence type="ECO:0000256" key="4">
    <source>
        <dbReference type="ARBA" id="ARBA00022624"/>
    </source>
</evidence>
<keyword evidence="5 9" id="KW-0808">Transferase</keyword>
<dbReference type="InterPro" id="IPR036230">
    <property type="entry name" value="LeuA_allosteric_dom_sf"/>
</dbReference>
<evidence type="ECO:0000259" key="10">
    <source>
        <dbReference type="PROSITE" id="PS50991"/>
    </source>
</evidence>
<dbReference type="SUPFAM" id="SSF110921">
    <property type="entry name" value="2-isopropylmalate synthase LeuA, allosteric (dimerisation) domain"/>
    <property type="match status" value="1"/>
</dbReference>
<dbReference type="InterPro" id="IPR013785">
    <property type="entry name" value="Aldolase_TIM"/>
</dbReference>
<keyword evidence="3" id="KW-0028">Amino-acid biosynthesis</keyword>
<evidence type="ECO:0000256" key="9">
    <source>
        <dbReference type="RuleBase" id="RU003523"/>
    </source>
</evidence>
<dbReference type="GO" id="GO:0043714">
    <property type="term" value="F:(R)-citramalate synthase activity"/>
    <property type="evidence" value="ECO:0007669"/>
    <property type="project" value="UniProtKB-UniRule"/>
</dbReference>
<dbReference type="Pfam" id="PF22617">
    <property type="entry name" value="HCS_D2"/>
    <property type="match status" value="1"/>
</dbReference>
<evidence type="ECO:0000256" key="6">
    <source>
        <dbReference type="ARBA" id="ARBA00023304"/>
    </source>
</evidence>
<evidence type="ECO:0000256" key="2">
    <source>
        <dbReference type="ARBA" id="ARBA00006154"/>
    </source>
</evidence>
<accession>A0A1E3L649</accession>
<dbReference type="SMART" id="SM00917">
    <property type="entry name" value="LeuA_dimer"/>
    <property type="match status" value="1"/>
</dbReference>
<dbReference type="Gene3D" id="3.30.160.270">
    <property type="match status" value="1"/>
</dbReference>
<evidence type="ECO:0000256" key="5">
    <source>
        <dbReference type="ARBA" id="ARBA00022679"/>
    </source>
</evidence>
<dbReference type="NCBIfam" id="TIGR00977">
    <property type="entry name" value="citramal_synth"/>
    <property type="match status" value="1"/>
</dbReference>
<dbReference type="PROSITE" id="PS00815">
    <property type="entry name" value="AIPM_HOMOCIT_SYNTH_1"/>
    <property type="match status" value="1"/>
</dbReference>
<evidence type="ECO:0000256" key="1">
    <source>
        <dbReference type="ARBA" id="ARBA00004743"/>
    </source>
</evidence>
<evidence type="ECO:0000256" key="8">
    <source>
        <dbReference type="NCBIfam" id="TIGR00977"/>
    </source>
</evidence>
<organism evidence="11 12">
    <name type="scientific">Paenibacillus nuruki</name>
    <dbReference type="NCBI Taxonomy" id="1886670"/>
    <lineage>
        <taxon>Bacteria</taxon>
        <taxon>Bacillati</taxon>
        <taxon>Bacillota</taxon>
        <taxon>Bacilli</taxon>
        <taxon>Bacillales</taxon>
        <taxon>Paenibacillaceae</taxon>
        <taxon>Paenibacillus</taxon>
    </lineage>
</organism>
<dbReference type="Proteomes" id="UP000094578">
    <property type="component" value="Unassembled WGS sequence"/>
</dbReference>
<dbReference type="UniPathway" id="UPA00047">
    <property type="reaction ID" value="UER00066"/>
</dbReference>
<dbReference type="Gene3D" id="3.20.20.70">
    <property type="entry name" value="Aldolase class I"/>
    <property type="match status" value="1"/>
</dbReference>
<name>A0A1E3L649_9BACL</name>
<dbReference type="AlphaFoldDB" id="A0A1E3L649"/>
<dbReference type="SUPFAM" id="SSF51569">
    <property type="entry name" value="Aldolase"/>
    <property type="match status" value="1"/>
</dbReference>
<dbReference type="GO" id="GO:0009097">
    <property type="term" value="P:isoleucine biosynthetic process"/>
    <property type="evidence" value="ECO:0007669"/>
    <property type="project" value="UniProtKB-UniRule"/>
</dbReference>
<keyword evidence="12" id="KW-1185">Reference proteome</keyword>
<dbReference type="STRING" id="1886670.PTI45_01655"/>
<dbReference type="PROSITE" id="PS50991">
    <property type="entry name" value="PYR_CT"/>
    <property type="match status" value="1"/>
</dbReference>
<dbReference type="InterPro" id="IPR005675">
    <property type="entry name" value="Citramal_synthase"/>
</dbReference>
<dbReference type="Pfam" id="PF00682">
    <property type="entry name" value="HMGL-like"/>
    <property type="match status" value="1"/>
</dbReference>
<protein>
    <recommendedName>
        <fullName evidence="8">Citramalate synthase</fullName>
        <ecNumber evidence="8">2.3.3.21</ecNumber>
    </recommendedName>
</protein>
<dbReference type="InterPro" id="IPR000891">
    <property type="entry name" value="PYR_CT"/>
</dbReference>
<dbReference type="EC" id="2.3.3.21" evidence="8"/>
<evidence type="ECO:0000256" key="7">
    <source>
        <dbReference type="ARBA" id="ARBA00048263"/>
    </source>
</evidence>
<comment type="pathway">
    <text evidence="1">Amino-acid biosynthesis; L-isoleucine biosynthesis; 2-oxobutanoate from pyruvate: step 1/3.</text>
</comment>
<sequence>MSKSISIFDTTLRDGTQGEGISLSADDKLKIAKKLDELGVHYIEGGIPGSNGKDIEFFKRVQTLGLHAKITAFGSTRRKGSIAHQDDNLKRMIESGAQAATLVGKSWDFHVHTALQTTLEENLAMIADSISYLKQQGMELIFDAEHFFDGYKNNPEYAVEVLRTARQAGADWLTMCDTNGGTLPHEIYEIVSRLNLELDGAPLGIHTHNDCELAVANTLSAVQAGARQIQGTMNGYGERCGNANLCSILPTLQLKMDYTCISNEQMAQLTNTARYVSEIANVHMPINQPYVGNAAFAHKGGIHVSAILRDSRTYEHIEPEKIGNKQRILVSELAGQSNILSKAKEMDLILDPENENTKQIIGKIKDLEHQGYQFEGADASLELLLREANGEIKELFVFESFKMLVEKNAGSAVVSEAFVKLKIGGDSIYTAAEGNGPVNALDNALRKALVEHYPNLREMHLSDYKVRVLDEADATASKVRVLIESQNLSNTWSTVGVSANVIEASWEALVDSIRYALIGQALPDQNLSNGPSIHGIVNH</sequence>
<reference evidence="11 12" key="1">
    <citation type="submission" date="2016-08" db="EMBL/GenBank/DDBJ databases">
        <title>Genome sequencing of Paenibacillus sp. TI45-13ar, isolated from Korean traditional nuruk.</title>
        <authorList>
            <person name="Kim S.-J."/>
        </authorList>
    </citation>
    <scope>NUCLEOTIDE SEQUENCE [LARGE SCALE GENOMIC DNA]</scope>
    <source>
        <strain evidence="11 12">TI45-13ar</strain>
    </source>
</reference>
<keyword evidence="4" id="KW-0412">Isoleucine biosynthesis</keyword>
<dbReference type="EMBL" id="MDER01000032">
    <property type="protein sequence ID" value="ODP29144.1"/>
    <property type="molecule type" value="Genomic_DNA"/>
</dbReference>
<dbReference type="PANTHER" id="PTHR43538">
    <property type="entry name" value="ALPHA-IPM SYNTHASE/HOMOCITRATE SYNTHASE"/>
    <property type="match status" value="1"/>
</dbReference>
<dbReference type="InterPro" id="IPR002034">
    <property type="entry name" value="AIPM/Hcit_synth_CS"/>
</dbReference>
<comment type="similarity">
    <text evidence="2 9">Belongs to the alpha-IPM synthase/homocitrate synthase family.</text>
</comment>
<comment type="catalytic activity">
    <reaction evidence="7">
        <text>pyruvate + acetyl-CoA + H2O = (3R)-citramalate + CoA + H(+)</text>
        <dbReference type="Rhea" id="RHEA:19045"/>
        <dbReference type="ChEBI" id="CHEBI:15361"/>
        <dbReference type="ChEBI" id="CHEBI:15377"/>
        <dbReference type="ChEBI" id="CHEBI:15378"/>
        <dbReference type="ChEBI" id="CHEBI:30934"/>
        <dbReference type="ChEBI" id="CHEBI:57287"/>
        <dbReference type="ChEBI" id="CHEBI:57288"/>
        <dbReference type="EC" id="2.3.3.21"/>
    </reaction>
</comment>
<proteinExistence type="inferred from homology"/>
<feature type="domain" description="Pyruvate carboxyltransferase" evidence="10">
    <location>
        <begin position="5"/>
        <end position="267"/>
    </location>
</feature>
<comment type="caution">
    <text evidence="11">The sequence shown here is derived from an EMBL/GenBank/DDBJ whole genome shotgun (WGS) entry which is preliminary data.</text>
</comment>
<keyword evidence="11" id="KW-0012">Acyltransferase</keyword>
<keyword evidence="6" id="KW-0100">Branched-chain amino acid biosynthesis</keyword>
<evidence type="ECO:0000256" key="3">
    <source>
        <dbReference type="ARBA" id="ARBA00022605"/>
    </source>
</evidence>
<dbReference type="CDD" id="cd07941">
    <property type="entry name" value="DRE_TIM_LeuA3"/>
    <property type="match status" value="1"/>
</dbReference>
<dbReference type="InterPro" id="IPR054691">
    <property type="entry name" value="LeuA/HCS_post-cat"/>
</dbReference>
<gene>
    <name evidence="11" type="primary">leuA</name>
    <name evidence="11" type="ORF">PTI45_01655</name>
</gene>
<dbReference type="PATRIC" id="fig|1886670.3.peg.1684"/>
<dbReference type="Gene3D" id="1.10.238.260">
    <property type="match status" value="1"/>
</dbReference>
<evidence type="ECO:0000313" key="12">
    <source>
        <dbReference type="Proteomes" id="UP000094578"/>
    </source>
</evidence>
<dbReference type="GO" id="GO:0009098">
    <property type="term" value="P:L-leucine biosynthetic process"/>
    <property type="evidence" value="ECO:0007669"/>
    <property type="project" value="InterPro"/>
</dbReference>
<evidence type="ECO:0000313" key="11">
    <source>
        <dbReference type="EMBL" id="ODP29144.1"/>
    </source>
</evidence>
<dbReference type="Pfam" id="PF08502">
    <property type="entry name" value="LeuA_dimer"/>
    <property type="match status" value="1"/>
</dbReference>